<dbReference type="OrthoDB" id="9763537at2"/>
<evidence type="ECO:0000313" key="3">
    <source>
        <dbReference type="Proteomes" id="UP000192923"/>
    </source>
</evidence>
<evidence type="ECO:0000256" key="1">
    <source>
        <dbReference type="SAM" id="SignalP"/>
    </source>
</evidence>
<feature type="signal peptide" evidence="1">
    <location>
        <begin position="1"/>
        <end position="23"/>
    </location>
</feature>
<name>A0A1Y6DCN1_9GAMM</name>
<reference evidence="2 3" key="1">
    <citation type="submission" date="2016-12" db="EMBL/GenBank/DDBJ databases">
        <authorList>
            <person name="Song W.-J."/>
            <person name="Kurnit D.M."/>
        </authorList>
    </citation>
    <scope>NUCLEOTIDE SEQUENCE [LARGE SCALE GENOMIC DNA]</scope>
    <source>
        <strain evidence="2 3">175</strain>
    </source>
</reference>
<sequence length="767" mass="84168">MPASSLRCFLVLAALAINTATGATPSNTAAEAAARWAPRGHYPRYFLGEQSYFTVVGAAAGDREGLLNKEGTLEVDRAAFSIEPFLYAQGTLTTWNEAAPSPSLALGYLPVPSVAWRGRNLVLDITAYATDGAEAALYARYRVENTGQERQRAKLWLALRPFQVNPPWQSLNMVGGVAPIHAIRREGPLIRVDGRTVVALTPPDRFGAMAQGAGPLIRALARNKPPRGTQAHDPQGQASAVLAYDLDLAPGAARDVYLAVPDLDPATFADTAQARSGRGGDFAHAALQASLDHWQAKLSRAELLGPPAARGLLDAVRSNLAYILINRDGPALFPGSRAYARSWVRDSTVMASALLGMGYPDTVRRFLAWYAGFQYPDGKIPCCVDSRGADPTPENDSPGEFIHAVYEYQRYTHDLGLVRDLWPSLVKTVAYIEALRAQRLVPDYRTPDRQAFYGLLPESISHEGYSARPVHSFWDDFWGLRGLADATELARRLDAPEAARFAALRDAFRADVYAALKLTMERRNIGYLPGSVELGDFDSNATAMIVNLGSEVPNLPQDALRQTFDEYWAYFQKRRAGQLDWDAYTPYEVRTVEALVRLGRREQALAVLDFLLAGQRPKAWNQWAEVVWRDPQAPKFIGDMPHAWIGAEFVKAVRSFYAYERDSDHALVLAAGIPKDWLESESGVGVRRLPTGFGVLDYTLKRGGDGTLRLSLGGDMTVPPGKFVIRPPLDRPVRAVWINGRPSPAFTADAVTVGEWPAEVRIETGGP</sequence>
<keyword evidence="1" id="KW-0732">Signal</keyword>
<feature type="chain" id="PRO_5012893225" evidence="1">
    <location>
        <begin position="24"/>
        <end position="767"/>
    </location>
</feature>
<dbReference type="STRING" id="1760988.SAMN02949497_4737"/>
<dbReference type="InterPro" id="IPR008928">
    <property type="entry name" value="6-hairpin_glycosidase_sf"/>
</dbReference>
<accession>A0A1Y6DCN1</accession>
<dbReference type="RefSeq" id="WP_085216115.1">
    <property type="nucleotide sequence ID" value="NZ_FXAM01000001.1"/>
</dbReference>
<gene>
    <name evidence="2" type="ORF">SAMN02949497_4737</name>
</gene>
<dbReference type="InterPro" id="IPR012341">
    <property type="entry name" value="6hp_glycosidase-like_sf"/>
</dbReference>
<proteinExistence type="predicted"/>
<dbReference type="AlphaFoldDB" id="A0A1Y6DCN1"/>
<dbReference type="SUPFAM" id="SSF48208">
    <property type="entry name" value="Six-hairpin glycosidases"/>
    <property type="match status" value="1"/>
</dbReference>
<dbReference type="EMBL" id="FXAM01000001">
    <property type="protein sequence ID" value="SMF97315.1"/>
    <property type="molecule type" value="Genomic_DNA"/>
</dbReference>
<dbReference type="Gene3D" id="1.50.10.10">
    <property type="match status" value="1"/>
</dbReference>
<organism evidence="2 3">
    <name type="scientific">Methylomagnum ishizawai</name>
    <dbReference type="NCBI Taxonomy" id="1760988"/>
    <lineage>
        <taxon>Bacteria</taxon>
        <taxon>Pseudomonadati</taxon>
        <taxon>Pseudomonadota</taxon>
        <taxon>Gammaproteobacteria</taxon>
        <taxon>Methylococcales</taxon>
        <taxon>Methylococcaceae</taxon>
        <taxon>Methylomagnum</taxon>
    </lineage>
</organism>
<keyword evidence="3" id="KW-1185">Reference proteome</keyword>
<dbReference type="GO" id="GO:0005975">
    <property type="term" value="P:carbohydrate metabolic process"/>
    <property type="evidence" value="ECO:0007669"/>
    <property type="project" value="InterPro"/>
</dbReference>
<protein>
    <submittedName>
        <fullName evidence="2">Glucoamylase (Glucan-1,4-alpha-glucosidase), GH15 family</fullName>
    </submittedName>
</protein>
<evidence type="ECO:0000313" key="2">
    <source>
        <dbReference type="EMBL" id="SMF97315.1"/>
    </source>
</evidence>
<dbReference type="Proteomes" id="UP000192923">
    <property type="component" value="Unassembled WGS sequence"/>
</dbReference>